<dbReference type="OrthoDB" id="118811at2"/>
<dbReference type="Proteomes" id="UP000019109">
    <property type="component" value="Unassembled WGS sequence"/>
</dbReference>
<reference evidence="2" key="1">
    <citation type="journal article" date="2014" name="Genome Announc.">
        <title>Draft Genome Sequence of Clostridium straminisolvens Strain JCM 21531T, Isolated from a Cellulose-Degrading Bacterial Community.</title>
        <authorList>
            <person name="Yuki M."/>
            <person name="Oshima K."/>
            <person name="Suda W."/>
            <person name="Sakamoto M."/>
            <person name="Kitamura K."/>
            <person name="Iida T."/>
            <person name="Hattori M."/>
            <person name="Ohkuma M."/>
        </authorList>
    </citation>
    <scope>NUCLEOTIDE SEQUENCE [LARGE SCALE GENOMIC DNA]</scope>
    <source>
        <strain evidence="2">JCM 21531</strain>
    </source>
</reference>
<gene>
    <name evidence="2" type="ORF">JCM21531_4609</name>
</gene>
<protein>
    <recommendedName>
        <fullName evidence="1">TfuA-like core domain-containing protein</fullName>
    </recommendedName>
</protein>
<keyword evidence="3" id="KW-1185">Reference proteome</keyword>
<dbReference type="Pfam" id="PF07812">
    <property type="entry name" value="TfuA"/>
    <property type="match status" value="1"/>
</dbReference>
<sequence>MKGIGAIYDMYKRGIIESDAEVALTFHPKDYRTLSEPLVNIRYFAAKAHETGLISLDEVNKIIESAQKIYFFELNYDNLFKYLEDKIERAKIELLRAFVNNNKNELDLKRQDAIKLLKYINDLYKS</sequence>
<dbReference type="EMBL" id="BAVR01000114">
    <property type="protein sequence ID" value="GAE90946.1"/>
    <property type="molecule type" value="Genomic_DNA"/>
</dbReference>
<evidence type="ECO:0000313" key="2">
    <source>
        <dbReference type="EMBL" id="GAE90946.1"/>
    </source>
</evidence>
<dbReference type="InterPro" id="IPR012924">
    <property type="entry name" value="TfuA_core"/>
</dbReference>
<dbReference type="AlphaFoldDB" id="W4VCQ2"/>
<proteinExistence type="predicted"/>
<accession>W4VCQ2</accession>
<dbReference type="STRING" id="1294263.JCM21531_4609"/>
<evidence type="ECO:0000313" key="3">
    <source>
        <dbReference type="Proteomes" id="UP000019109"/>
    </source>
</evidence>
<evidence type="ECO:0000259" key="1">
    <source>
        <dbReference type="Pfam" id="PF07812"/>
    </source>
</evidence>
<comment type="caution">
    <text evidence="2">The sequence shown here is derived from an EMBL/GenBank/DDBJ whole genome shotgun (WGS) entry which is preliminary data.</text>
</comment>
<organism evidence="2 3">
    <name type="scientific">Acetivibrio straminisolvens JCM 21531</name>
    <dbReference type="NCBI Taxonomy" id="1294263"/>
    <lineage>
        <taxon>Bacteria</taxon>
        <taxon>Bacillati</taxon>
        <taxon>Bacillota</taxon>
        <taxon>Clostridia</taxon>
        <taxon>Eubacteriales</taxon>
        <taxon>Oscillospiraceae</taxon>
        <taxon>Acetivibrio</taxon>
    </lineage>
</organism>
<name>W4VCQ2_9FIRM</name>
<feature type="domain" description="TfuA-like core" evidence="1">
    <location>
        <begin position="1"/>
        <end position="72"/>
    </location>
</feature>